<gene>
    <name evidence="1" type="ORF">V6N11_008502</name>
</gene>
<dbReference type="Proteomes" id="UP001396334">
    <property type="component" value="Unassembled WGS sequence"/>
</dbReference>
<sequence>MCIAAIVYLRQLSSLISEPWLALDDFNATLSTEECVGCASLSRPYQDFIAAVFDTELHDIVFQGPTCTWYRANCAVRLGRCFCNVHWLEASPNSIVHHLIRMKSDHRPLLVSLGRSFSHSKQPEFYIDTKTLAA</sequence>
<dbReference type="PANTHER" id="PTHR33710:SF77">
    <property type="entry name" value="DNASE I-LIKE SUPERFAMILY PROTEIN"/>
    <property type="match status" value="1"/>
</dbReference>
<accession>A0ABR1ZVM9</accession>
<reference evidence="1 2" key="1">
    <citation type="journal article" date="2024" name="G3 (Bethesda)">
        <title>Genome assembly of Hibiscus sabdariffa L. provides insights into metabolisms of medicinal natural products.</title>
        <authorList>
            <person name="Kim T."/>
        </authorList>
    </citation>
    <scope>NUCLEOTIDE SEQUENCE [LARGE SCALE GENOMIC DNA]</scope>
    <source>
        <strain evidence="1">TK-2024</strain>
        <tissue evidence="1">Old leaves</tissue>
    </source>
</reference>
<comment type="caution">
    <text evidence="1">The sequence shown here is derived from an EMBL/GenBank/DDBJ whole genome shotgun (WGS) entry which is preliminary data.</text>
</comment>
<evidence type="ECO:0000313" key="1">
    <source>
        <dbReference type="EMBL" id="KAK8484653.1"/>
    </source>
</evidence>
<organism evidence="1 2">
    <name type="scientific">Hibiscus sabdariffa</name>
    <name type="common">roselle</name>
    <dbReference type="NCBI Taxonomy" id="183260"/>
    <lineage>
        <taxon>Eukaryota</taxon>
        <taxon>Viridiplantae</taxon>
        <taxon>Streptophyta</taxon>
        <taxon>Embryophyta</taxon>
        <taxon>Tracheophyta</taxon>
        <taxon>Spermatophyta</taxon>
        <taxon>Magnoliopsida</taxon>
        <taxon>eudicotyledons</taxon>
        <taxon>Gunneridae</taxon>
        <taxon>Pentapetalae</taxon>
        <taxon>rosids</taxon>
        <taxon>malvids</taxon>
        <taxon>Malvales</taxon>
        <taxon>Malvaceae</taxon>
        <taxon>Malvoideae</taxon>
        <taxon>Hibiscus</taxon>
    </lineage>
</organism>
<protein>
    <submittedName>
        <fullName evidence="1">Uncharacterized protein</fullName>
    </submittedName>
</protein>
<name>A0ABR1ZVM9_9ROSI</name>
<dbReference type="PANTHER" id="PTHR33710">
    <property type="entry name" value="BNAC02G09200D PROTEIN"/>
    <property type="match status" value="1"/>
</dbReference>
<dbReference type="InterPro" id="IPR036691">
    <property type="entry name" value="Endo/exonu/phosph_ase_sf"/>
</dbReference>
<dbReference type="EMBL" id="JBBPBN010000552">
    <property type="protein sequence ID" value="KAK8484653.1"/>
    <property type="molecule type" value="Genomic_DNA"/>
</dbReference>
<dbReference type="Gene3D" id="3.60.10.10">
    <property type="entry name" value="Endonuclease/exonuclease/phosphatase"/>
    <property type="match status" value="1"/>
</dbReference>
<proteinExistence type="predicted"/>
<dbReference type="SUPFAM" id="SSF56219">
    <property type="entry name" value="DNase I-like"/>
    <property type="match status" value="1"/>
</dbReference>
<evidence type="ECO:0000313" key="2">
    <source>
        <dbReference type="Proteomes" id="UP001396334"/>
    </source>
</evidence>
<keyword evidence="2" id="KW-1185">Reference proteome</keyword>